<evidence type="ECO:0000313" key="3">
    <source>
        <dbReference type="EMBL" id="KAK7487355.1"/>
    </source>
</evidence>
<keyword evidence="2" id="KW-0547">Nucleotide-binding</keyword>
<dbReference type="SMART" id="SM00174">
    <property type="entry name" value="RHO"/>
    <property type="match status" value="1"/>
</dbReference>
<dbReference type="AlphaFoldDB" id="A0ABD0KJW6"/>
<dbReference type="FunFam" id="3.40.50.300:FF:001447">
    <property type="entry name" value="Ras-related protein Rab-1B"/>
    <property type="match status" value="1"/>
</dbReference>
<dbReference type="InterPro" id="IPR005225">
    <property type="entry name" value="Small_GTP-bd"/>
</dbReference>
<proteinExistence type="inferred from homology"/>
<dbReference type="EMBL" id="JACVVK020000166">
    <property type="protein sequence ID" value="KAK7487355.1"/>
    <property type="molecule type" value="Genomic_DNA"/>
</dbReference>
<dbReference type="GO" id="GO:0000166">
    <property type="term" value="F:nucleotide binding"/>
    <property type="evidence" value="ECO:0007669"/>
    <property type="project" value="UniProtKB-KW"/>
</dbReference>
<dbReference type="Proteomes" id="UP001519460">
    <property type="component" value="Unassembled WGS sequence"/>
</dbReference>
<dbReference type="SMART" id="SM00173">
    <property type="entry name" value="RAS"/>
    <property type="match status" value="1"/>
</dbReference>
<dbReference type="Pfam" id="PF00071">
    <property type="entry name" value="Ras"/>
    <property type="match status" value="1"/>
</dbReference>
<dbReference type="SUPFAM" id="SSF52540">
    <property type="entry name" value="P-loop containing nucleoside triphosphate hydrolases"/>
    <property type="match status" value="1"/>
</dbReference>
<gene>
    <name evidence="3" type="ORF">BaRGS_00021444</name>
</gene>
<dbReference type="PROSITE" id="PS00675">
    <property type="entry name" value="SIGMA54_INTERACT_1"/>
    <property type="match status" value="1"/>
</dbReference>
<dbReference type="NCBIfam" id="TIGR00231">
    <property type="entry name" value="small_GTP"/>
    <property type="match status" value="1"/>
</dbReference>
<dbReference type="CDD" id="cd00154">
    <property type="entry name" value="Rab"/>
    <property type="match status" value="1"/>
</dbReference>
<comment type="caution">
    <text evidence="3">The sequence shown here is derived from an EMBL/GenBank/DDBJ whole genome shotgun (WGS) entry which is preliminary data.</text>
</comment>
<dbReference type="InterPro" id="IPR001806">
    <property type="entry name" value="Small_GTPase"/>
</dbReference>
<accession>A0ABD0KJW6</accession>
<sequence>MHSNRPLDPGQRTFKVVILGDTGVGKTCLAARLNNKDAPIPHNPTIGLDFTACAVTVDGETVRANIWDTAGQERFNSLLPAYCRAAQGAIFVFDLTDLRTFLSLDRCLHNASVTLPDDACKLVVGNKRDLADTGWRAVTSNMGEEFAANIEANYVEISVLQDDDVRIVLKDLIREIVSKSSQSEHFGRIHLGGQLPHVSGRPIPEKKKCCL</sequence>
<keyword evidence="4" id="KW-1185">Reference proteome</keyword>
<evidence type="ECO:0000256" key="2">
    <source>
        <dbReference type="ARBA" id="ARBA00022741"/>
    </source>
</evidence>
<evidence type="ECO:0000313" key="4">
    <source>
        <dbReference type="Proteomes" id="UP001519460"/>
    </source>
</evidence>
<dbReference type="PANTHER" id="PTHR47978">
    <property type="match status" value="1"/>
</dbReference>
<reference evidence="3 4" key="1">
    <citation type="journal article" date="2023" name="Sci. Data">
        <title>Genome assembly of the Korean intertidal mud-creeper Batillaria attramentaria.</title>
        <authorList>
            <person name="Patra A.K."/>
            <person name="Ho P.T."/>
            <person name="Jun S."/>
            <person name="Lee S.J."/>
            <person name="Kim Y."/>
            <person name="Won Y.J."/>
        </authorList>
    </citation>
    <scope>NUCLEOTIDE SEQUENCE [LARGE SCALE GENOMIC DNA]</scope>
    <source>
        <strain evidence="3">Wonlab-2016</strain>
    </source>
</reference>
<dbReference type="PRINTS" id="PR00449">
    <property type="entry name" value="RASTRNSFRMNG"/>
</dbReference>
<dbReference type="InterPro" id="IPR025662">
    <property type="entry name" value="Sigma_54_int_dom_ATP-bd_1"/>
</dbReference>
<organism evidence="3 4">
    <name type="scientific">Batillaria attramentaria</name>
    <dbReference type="NCBI Taxonomy" id="370345"/>
    <lineage>
        <taxon>Eukaryota</taxon>
        <taxon>Metazoa</taxon>
        <taxon>Spiralia</taxon>
        <taxon>Lophotrochozoa</taxon>
        <taxon>Mollusca</taxon>
        <taxon>Gastropoda</taxon>
        <taxon>Caenogastropoda</taxon>
        <taxon>Sorbeoconcha</taxon>
        <taxon>Cerithioidea</taxon>
        <taxon>Batillariidae</taxon>
        <taxon>Batillaria</taxon>
    </lineage>
</organism>
<dbReference type="InterPro" id="IPR027417">
    <property type="entry name" value="P-loop_NTPase"/>
</dbReference>
<evidence type="ECO:0000256" key="1">
    <source>
        <dbReference type="ARBA" id="ARBA00006270"/>
    </source>
</evidence>
<dbReference type="PROSITE" id="PS51419">
    <property type="entry name" value="RAB"/>
    <property type="match status" value="1"/>
</dbReference>
<name>A0ABD0KJW6_9CAEN</name>
<protein>
    <submittedName>
        <fullName evidence="3">Uncharacterized protein</fullName>
    </submittedName>
</protein>
<dbReference type="SMART" id="SM00175">
    <property type="entry name" value="RAB"/>
    <property type="match status" value="1"/>
</dbReference>
<comment type="similarity">
    <text evidence="1">Belongs to the small GTPase superfamily. Rab family.</text>
</comment>
<dbReference type="PROSITE" id="PS51421">
    <property type="entry name" value="RAS"/>
    <property type="match status" value="1"/>
</dbReference>
<dbReference type="Gene3D" id="3.40.50.300">
    <property type="entry name" value="P-loop containing nucleotide triphosphate hydrolases"/>
    <property type="match status" value="1"/>
</dbReference>